<keyword evidence="2" id="KW-1185">Reference proteome</keyword>
<accession>A0A4V3XLI6</accession>
<name>A0A4V3XLI6_9BACT</name>
<gene>
    <name evidence="1" type="ORF">E4021_00265</name>
</gene>
<organism evidence="1 2">
    <name type="scientific">Neolewinella litorea</name>
    <dbReference type="NCBI Taxonomy" id="2562452"/>
    <lineage>
        <taxon>Bacteria</taxon>
        <taxon>Pseudomonadati</taxon>
        <taxon>Bacteroidota</taxon>
        <taxon>Saprospiria</taxon>
        <taxon>Saprospirales</taxon>
        <taxon>Lewinellaceae</taxon>
        <taxon>Neolewinella</taxon>
    </lineage>
</organism>
<evidence type="ECO:0000313" key="2">
    <source>
        <dbReference type="Proteomes" id="UP000308528"/>
    </source>
</evidence>
<dbReference type="Proteomes" id="UP000308528">
    <property type="component" value="Unassembled WGS sequence"/>
</dbReference>
<dbReference type="AlphaFoldDB" id="A0A4V3XLI6"/>
<reference evidence="1 2" key="1">
    <citation type="submission" date="2019-04" db="EMBL/GenBank/DDBJ databases">
        <title>Lewinella litorea sp. nov., isolated from a marine sand.</title>
        <authorList>
            <person name="Yoon J.-H."/>
        </authorList>
    </citation>
    <scope>NUCLEOTIDE SEQUENCE [LARGE SCALE GENOMIC DNA]</scope>
    <source>
        <strain evidence="1 2">HSMS-39</strain>
    </source>
</reference>
<evidence type="ECO:0000313" key="1">
    <source>
        <dbReference type="EMBL" id="THH41063.1"/>
    </source>
</evidence>
<protein>
    <submittedName>
        <fullName evidence="1">PorT family protein</fullName>
    </submittedName>
</protein>
<proteinExistence type="predicted"/>
<dbReference type="OrthoDB" id="1001536at2"/>
<dbReference type="EMBL" id="SRSF01000001">
    <property type="protein sequence ID" value="THH41063.1"/>
    <property type="molecule type" value="Genomic_DNA"/>
</dbReference>
<sequence>MARTMQSLTPRINYFYAMRLFLLIGLCCLVGGTLSSQTFRASVLAGANLSQIDGDDLLGFYQPGLNGGLRVVALLGERWRVGPELLYSQQGAKRNRNSINISDFDRFRLNTVEIPFMVYYKDWRLTAEAGGSYQRLIGYWVVDSRGDDISADLPLRDNLFALNLGVTVYLTRRLGINFRWSRHLTDLQLAESPRLRGRTISLRAVYTLGSGEELPPPPTPPQNSRTP</sequence>
<comment type="caution">
    <text evidence="1">The sequence shown here is derived from an EMBL/GenBank/DDBJ whole genome shotgun (WGS) entry which is preliminary data.</text>
</comment>